<dbReference type="GO" id="GO:0045944">
    <property type="term" value="P:positive regulation of transcription by RNA polymerase II"/>
    <property type="evidence" value="ECO:0007669"/>
    <property type="project" value="TreeGrafter"/>
</dbReference>
<feature type="domain" description="Mediator of RNA polymerase II transcription subunit 25 von Willebrand factor type A" evidence="5">
    <location>
        <begin position="3"/>
        <end position="71"/>
    </location>
</feature>
<evidence type="ECO:0000313" key="7">
    <source>
        <dbReference type="Proteomes" id="UP000594638"/>
    </source>
</evidence>
<keyword evidence="4" id="KW-1133">Transmembrane helix</keyword>
<gene>
    <name evidence="6" type="ORF">OLEA9_A074454</name>
</gene>
<dbReference type="GO" id="GO:0005667">
    <property type="term" value="C:transcription regulator complex"/>
    <property type="evidence" value="ECO:0007669"/>
    <property type="project" value="TreeGrafter"/>
</dbReference>
<keyword evidence="4" id="KW-0472">Membrane</keyword>
<dbReference type="Proteomes" id="UP000594638">
    <property type="component" value="Unassembled WGS sequence"/>
</dbReference>
<evidence type="ECO:0000256" key="2">
    <source>
        <dbReference type="ARBA" id="ARBA00019694"/>
    </source>
</evidence>
<comment type="similarity">
    <text evidence="1">Belongs to the Mediator complex subunit 25 family.</text>
</comment>
<dbReference type="PANTHER" id="PTHR12433">
    <property type="entry name" value="MEDIATOR OF RNA POLYMERASE II TRANSCRIPTION SUBUNIT 25"/>
    <property type="match status" value="1"/>
</dbReference>
<comment type="caution">
    <text evidence="6">The sequence shown here is derived from an EMBL/GenBank/DDBJ whole genome shotgun (WGS) entry which is preliminary data.</text>
</comment>
<dbReference type="EMBL" id="CACTIH010000142">
    <property type="protein sequence ID" value="CAA2955205.1"/>
    <property type="molecule type" value="Genomic_DNA"/>
</dbReference>
<dbReference type="Gramene" id="OE9A074454T1">
    <property type="protein sequence ID" value="OE9A074454C1"/>
    <property type="gene ID" value="OE9A074454"/>
</dbReference>
<keyword evidence="4" id="KW-0812">Transmembrane</keyword>
<dbReference type="GO" id="GO:0016592">
    <property type="term" value="C:mediator complex"/>
    <property type="evidence" value="ECO:0007669"/>
    <property type="project" value="TreeGrafter"/>
</dbReference>
<reference evidence="6 7" key="1">
    <citation type="submission" date="2019-12" db="EMBL/GenBank/DDBJ databases">
        <authorList>
            <person name="Alioto T."/>
            <person name="Alioto T."/>
            <person name="Gomez Garrido J."/>
        </authorList>
    </citation>
    <scope>NUCLEOTIDE SEQUENCE [LARGE SCALE GENOMIC DNA]</scope>
</reference>
<evidence type="ECO:0000313" key="6">
    <source>
        <dbReference type="EMBL" id="CAA2955205.1"/>
    </source>
</evidence>
<dbReference type="Pfam" id="PF11265">
    <property type="entry name" value="Med25_VWA"/>
    <property type="match status" value="1"/>
</dbReference>
<dbReference type="InterPro" id="IPR021419">
    <property type="entry name" value="Mediator_Med25_VWA"/>
</dbReference>
<evidence type="ECO:0000256" key="1">
    <source>
        <dbReference type="ARBA" id="ARBA00009102"/>
    </source>
</evidence>
<dbReference type="OrthoDB" id="7690434at2759"/>
<dbReference type="AlphaFoldDB" id="A0A8S0PUI9"/>
<evidence type="ECO:0000256" key="4">
    <source>
        <dbReference type="SAM" id="Phobius"/>
    </source>
</evidence>
<sequence>MAQKQLIVAVEGTAAMGPYWFTILSDYLDKMIRSFVGNELAVQKPSASNVAFSLVMFNVHGSYSVCLSYCFIRLCYTCYFIRLALLLGSLRSRYYNFNGDHPSWTCNLAYTHFLVFLSRLPSENDFSCSLCKKIPFLQSAISLSVICPKQLPLIKAIYNAVMNLNFCAPFLVGQCVVNVSNALLIFNGNISHLRSDIRACNAPPTVNCGLYSIVVAIRSGSILDEQVNDCTSILINCILANVNFLYTPSPLNCVSSISHEVTILKYSLINILQESLFITTPLVHGSVHLSWHSVIVFVWKFYQLFLLFIFIFIFYDCGCSGQFMRTLTNPLGSRGLRSDTHLNDPEGTWTDIFAEGNAHTMCDKDEKSLMCSLQGVNNHTLNQIERIDGLDFIIFVGDLKEFSCSHLWLELTLAYPAKVGIYQFMEKGNRLALSLNYLSCVEFLFLSSLDNDALSQPVHVLAANWPPTMQIVRLISQDHMNNKQYVGKADFLVFRAMNQHGFLGQLQEKKLCAVIQLPSQTLLLSVSDKACRLIGMLFPGDMVVFKPQISSQQQQQLQPQQHPQLQQQQPLAQLQQQQPLMQQQIPQLQQQQQQQQQQIPQLQQPQPQQQQMSQLQLQQQQQQQQQPQPMVGTGMNQAYIQGGGRSQLLAQGQVSSQGQPSMPGGAFMN</sequence>
<keyword evidence="7" id="KW-1185">Reference proteome</keyword>
<proteinExistence type="inferred from homology"/>
<accession>A0A8S0PUI9</accession>
<feature type="region of interest" description="Disordered" evidence="3">
    <location>
        <begin position="599"/>
        <end position="638"/>
    </location>
</feature>
<evidence type="ECO:0000259" key="5">
    <source>
        <dbReference type="Pfam" id="PF11265"/>
    </source>
</evidence>
<feature type="compositionally biased region" description="Low complexity" evidence="3">
    <location>
        <begin position="599"/>
        <end position="630"/>
    </location>
</feature>
<name>A0A8S0PUI9_OLEEU</name>
<organism evidence="6 7">
    <name type="scientific">Olea europaea subsp. europaea</name>
    <dbReference type="NCBI Taxonomy" id="158383"/>
    <lineage>
        <taxon>Eukaryota</taxon>
        <taxon>Viridiplantae</taxon>
        <taxon>Streptophyta</taxon>
        <taxon>Embryophyta</taxon>
        <taxon>Tracheophyta</taxon>
        <taxon>Spermatophyta</taxon>
        <taxon>Magnoliopsida</taxon>
        <taxon>eudicotyledons</taxon>
        <taxon>Gunneridae</taxon>
        <taxon>Pentapetalae</taxon>
        <taxon>asterids</taxon>
        <taxon>lamiids</taxon>
        <taxon>Lamiales</taxon>
        <taxon>Oleaceae</taxon>
        <taxon>Oleeae</taxon>
        <taxon>Olea</taxon>
    </lineage>
</organism>
<protein>
    <recommendedName>
        <fullName evidence="2">Mediator of RNA polymerase II transcription subunit 25</fullName>
    </recommendedName>
</protein>
<dbReference type="PANTHER" id="PTHR12433:SF11">
    <property type="entry name" value="MEDIATOR OF RNA POLYMERASE II TRANSCRIPTION SUBUNIT 25"/>
    <property type="match status" value="1"/>
</dbReference>
<feature type="transmembrane region" description="Helical" evidence="4">
    <location>
        <begin position="294"/>
        <end position="315"/>
    </location>
</feature>
<evidence type="ECO:0000256" key="3">
    <source>
        <dbReference type="SAM" id="MobiDB-lite"/>
    </source>
</evidence>